<keyword evidence="11" id="KW-1185">Reference proteome</keyword>
<dbReference type="GO" id="GO:0004803">
    <property type="term" value="F:transposase activity"/>
    <property type="evidence" value="ECO:0007669"/>
    <property type="project" value="InterPro"/>
</dbReference>
<dbReference type="KEGG" id="rsi:Runsl_0502"/>
<protein>
    <recommendedName>
        <fullName evidence="1">Transposase IS4-like domain-containing protein</fullName>
    </recommendedName>
</protein>
<dbReference type="EMBL" id="CP002859">
    <property type="protein sequence ID" value="AEI50773.1"/>
    <property type="molecule type" value="Genomic_DNA"/>
</dbReference>
<dbReference type="Gene3D" id="3.90.350.10">
    <property type="entry name" value="Transposase Inhibitor Protein From Tn5, Chain A, domain 1"/>
    <property type="match status" value="1"/>
</dbReference>
<organism evidence="2 11">
    <name type="scientific">Runella slithyformis (strain ATCC 29530 / DSM 19594 / LMG 11500 / NCIMB 11436 / LSU 4)</name>
    <dbReference type="NCBI Taxonomy" id="761193"/>
    <lineage>
        <taxon>Bacteria</taxon>
        <taxon>Pseudomonadati</taxon>
        <taxon>Bacteroidota</taxon>
        <taxon>Cytophagia</taxon>
        <taxon>Cytophagales</taxon>
        <taxon>Spirosomataceae</taxon>
        <taxon>Runella</taxon>
    </lineage>
</organism>
<evidence type="ECO:0000313" key="9">
    <source>
        <dbReference type="EMBL" id="AEI50972.1"/>
    </source>
</evidence>
<dbReference type="KEGG" id="rsi:Runsl_0718"/>
<dbReference type="KEGG" id="rsi:Runsl_1582"/>
<dbReference type="EMBL" id="CP002859">
    <property type="protein sequence ID" value="AEI51175.1"/>
    <property type="molecule type" value="Genomic_DNA"/>
</dbReference>
<dbReference type="Proteomes" id="UP000000493">
    <property type="component" value="Chromosome"/>
</dbReference>
<dbReference type="EMBL" id="CP002859">
    <property type="protein sequence ID" value="AEI50972.1"/>
    <property type="molecule type" value="Genomic_DNA"/>
</dbReference>
<name>A0A7U3ZGX1_RUNSL</name>
<reference evidence="11" key="1">
    <citation type="submission" date="2011-06" db="EMBL/GenBank/DDBJ databases">
        <title>The complete genome of chromosome of Runella slithyformis DSM 19594.</title>
        <authorList>
            <consortium name="US DOE Joint Genome Institute (JGI-PGF)"/>
            <person name="Lucas S."/>
            <person name="Han J."/>
            <person name="Lapidus A."/>
            <person name="Bruce D."/>
            <person name="Goodwin L."/>
            <person name="Pitluck S."/>
            <person name="Peters L."/>
            <person name="Kyrpides N."/>
            <person name="Mavromatis K."/>
            <person name="Ivanova N."/>
            <person name="Ovchinnikova G."/>
            <person name="Zhang X."/>
            <person name="Misra M."/>
            <person name="Detter J.C."/>
            <person name="Tapia R."/>
            <person name="Han C."/>
            <person name="Land M."/>
            <person name="Hauser L."/>
            <person name="Markowitz V."/>
            <person name="Cheng J.-F."/>
            <person name="Hugenholtz P."/>
            <person name="Woyke T."/>
            <person name="Wu D."/>
            <person name="Tindall B."/>
            <person name="Faehrich R."/>
            <person name="Brambilla E."/>
            <person name="Klenk H.-P."/>
            <person name="Eisen J.A."/>
        </authorList>
    </citation>
    <scope>NUCLEOTIDE SEQUENCE [LARGE SCALE GENOMIC DNA]</scope>
    <source>
        <strain evidence="11">ATCC 29530 / DSM 19594 / LMG 11500 / NCIMB 11436 / LSU 4</strain>
    </source>
</reference>
<dbReference type="KEGG" id="rsi:Runsl_4165"/>
<dbReference type="Pfam" id="PF01609">
    <property type="entry name" value="DDE_Tnp_1"/>
    <property type="match status" value="1"/>
</dbReference>
<dbReference type="EMBL" id="CP002859">
    <property type="protein sequence ID" value="AEI46946.1"/>
    <property type="molecule type" value="Genomic_DNA"/>
</dbReference>
<dbReference type="KEGG" id="rsi:Runsl_4280"/>
<feature type="domain" description="Transposase IS4-like" evidence="1">
    <location>
        <begin position="216"/>
        <end position="390"/>
    </location>
</feature>
<dbReference type="GO" id="GO:0006313">
    <property type="term" value="P:DNA transposition"/>
    <property type="evidence" value="ECO:0007669"/>
    <property type="project" value="InterPro"/>
</dbReference>
<dbReference type="GO" id="GO:0003677">
    <property type="term" value="F:DNA binding"/>
    <property type="evidence" value="ECO:0007669"/>
    <property type="project" value="InterPro"/>
</dbReference>
<sequence>MFRTILQNKDKNASKSRASDFILERGHRYLHPLQLRLDALIDTRLVSTFYDLFMAILVFRHNRMGLLLSELGGYICGLSHAPAGTKRISNLLRCKKWSSTLIDDFFFERSRERIKSLQSNGQRPLLLWDESKIEKSESWFLEGLCSVESSKGKRLTKIRKGFYKPPTQRICVPGFHWTATLLSALGQTPSVCQMSWWTSRGKYQEVGTNIIFRMLKKLHKTIGSSVLHVLDRGYANAWTIEWMNEFKQDFLVRWKKTHLLCHSEKGTKQTHLLARSFKAVGRKMLRDNQRKISKYVTIAYTQVTHADFKDKSLWLIIVRDKKSLQPPMYLLTSIAITNTRLAWEMCHSYMHRWNIEQTFRCSKAELGMESPRLWFWENRLKLLAIVALVYDFLLMLLRNWSHWIPLFLRHWCHRTGNRYRNASIPIYRLRLAISHVLYTACCACQTSG</sequence>
<evidence type="ECO:0000259" key="1">
    <source>
        <dbReference type="Pfam" id="PF01609"/>
    </source>
</evidence>
<evidence type="ECO:0000313" key="8">
    <source>
        <dbReference type="EMBL" id="AEI50773.1"/>
    </source>
</evidence>
<dbReference type="RefSeq" id="WP_013926237.1">
    <property type="nucleotide sequence ID" value="NC_015703.1"/>
</dbReference>
<dbReference type="InterPro" id="IPR002559">
    <property type="entry name" value="Transposase_11"/>
</dbReference>
<dbReference type="KEGG" id="rsi:Runsl_0467"/>
<evidence type="ECO:0000313" key="10">
    <source>
        <dbReference type="EMBL" id="AEI51175.1"/>
    </source>
</evidence>
<dbReference type="InterPro" id="IPR012337">
    <property type="entry name" value="RNaseH-like_sf"/>
</dbReference>
<dbReference type="EMBL" id="CP002859">
    <property type="protein sequence ID" value="AEI50620.1"/>
    <property type="molecule type" value="Genomic_DNA"/>
</dbReference>
<dbReference type="EMBL" id="CP002859">
    <property type="protein sequence ID" value="AEI50509.1"/>
    <property type="molecule type" value="Genomic_DNA"/>
</dbReference>
<dbReference type="EMBL" id="CP002859">
    <property type="protein sequence ID" value="AEI46912.1"/>
    <property type="molecule type" value="Genomic_DNA"/>
</dbReference>
<evidence type="ECO:0000313" key="3">
    <source>
        <dbReference type="EMBL" id="AEI46946.1"/>
    </source>
</evidence>
<evidence type="ECO:0000313" key="4">
    <source>
        <dbReference type="EMBL" id="AEI47160.1"/>
    </source>
</evidence>
<evidence type="ECO:0000313" key="5">
    <source>
        <dbReference type="EMBL" id="AEI48007.1"/>
    </source>
</evidence>
<reference evidence="2 11" key="2">
    <citation type="journal article" date="2012" name="Stand. Genomic Sci.">
        <title>Complete genome sequence of the aquatic bacterium Runella slithyformis type strain (LSU 4(T)).</title>
        <authorList>
            <person name="Copeland A."/>
            <person name="Zhang X."/>
            <person name="Misra M."/>
            <person name="Lapidus A."/>
            <person name="Nolan M."/>
            <person name="Lucas S."/>
            <person name="Deshpande S."/>
            <person name="Cheng J.F."/>
            <person name="Tapia R."/>
            <person name="Goodwin L.A."/>
            <person name="Pitluck S."/>
            <person name="Liolios K."/>
            <person name="Pagani I."/>
            <person name="Ivanova N."/>
            <person name="Mikhailova N."/>
            <person name="Pati A."/>
            <person name="Chen A."/>
            <person name="Palaniappan K."/>
            <person name="Land M."/>
            <person name="Hauser L."/>
            <person name="Pan C."/>
            <person name="Jeffries C.D."/>
            <person name="Detter J.C."/>
            <person name="Brambilla E.M."/>
            <person name="Rohde M."/>
            <person name="Djao O.D."/>
            <person name="Goker M."/>
            <person name="Sikorski J."/>
            <person name="Tindall B.J."/>
            <person name="Woyke T."/>
            <person name="Bristow J."/>
            <person name="Eisen J.A."/>
            <person name="Markowitz V."/>
            <person name="Hugenholtz P."/>
            <person name="Kyrpides N.C."/>
            <person name="Klenk H.P."/>
            <person name="Mavromatis K."/>
        </authorList>
    </citation>
    <scope>NUCLEOTIDE SEQUENCE [LARGE SCALE GENOMIC DNA]</scope>
    <source>
        <strain evidence="11">ATCC 29530 / DSM 19594 / LMG 11500 / NCIMB 11436 / LSU 4</strain>
        <strain evidence="2">DSM 19594</strain>
    </source>
</reference>
<gene>
    <name evidence="2" type="ordered locus">Runsl_0467</name>
    <name evidence="3" type="ordered locus">Runsl_0502</name>
    <name evidence="4" type="ordered locus">Runsl_0718</name>
    <name evidence="5" type="ordered locus">Runsl_1582</name>
    <name evidence="6" type="ordered locus">Runsl_4165</name>
    <name evidence="7" type="ordered locus">Runsl_4280</name>
    <name evidence="8" type="ordered locus">Runsl_4448</name>
    <name evidence="9" type="ordered locus">Runsl_4653</name>
    <name evidence="10" type="ordered locus">Runsl_4864</name>
</gene>
<evidence type="ECO:0000313" key="2">
    <source>
        <dbReference type="EMBL" id="AEI46912.1"/>
    </source>
</evidence>
<evidence type="ECO:0000313" key="7">
    <source>
        <dbReference type="EMBL" id="AEI50620.1"/>
    </source>
</evidence>
<proteinExistence type="predicted"/>
<dbReference type="KEGG" id="rsi:Runsl_4653"/>
<dbReference type="EMBL" id="CP002859">
    <property type="protein sequence ID" value="AEI48007.1"/>
    <property type="molecule type" value="Genomic_DNA"/>
</dbReference>
<evidence type="ECO:0000313" key="11">
    <source>
        <dbReference type="Proteomes" id="UP000000493"/>
    </source>
</evidence>
<accession>A0A7U3ZGX1</accession>
<dbReference type="KEGG" id="rsi:Runsl_4448"/>
<evidence type="ECO:0000313" key="6">
    <source>
        <dbReference type="EMBL" id="AEI50509.1"/>
    </source>
</evidence>
<dbReference type="EMBL" id="CP002859">
    <property type="protein sequence ID" value="AEI47160.1"/>
    <property type="molecule type" value="Genomic_DNA"/>
</dbReference>
<dbReference type="SUPFAM" id="SSF53098">
    <property type="entry name" value="Ribonuclease H-like"/>
    <property type="match status" value="1"/>
</dbReference>
<dbReference type="KEGG" id="rsi:Runsl_4864"/>
<dbReference type="AlphaFoldDB" id="A0A7U3ZGX1"/>